<organism evidence="3 4">
    <name type="scientific">Seminavis robusta</name>
    <dbReference type="NCBI Taxonomy" id="568900"/>
    <lineage>
        <taxon>Eukaryota</taxon>
        <taxon>Sar</taxon>
        <taxon>Stramenopiles</taxon>
        <taxon>Ochrophyta</taxon>
        <taxon>Bacillariophyta</taxon>
        <taxon>Bacillariophyceae</taxon>
        <taxon>Bacillariophycidae</taxon>
        <taxon>Naviculales</taxon>
        <taxon>Naviculaceae</taxon>
        <taxon>Seminavis</taxon>
    </lineage>
</organism>
<sequence length="209" mass="23288">MIRLFQLLLALLIATAATAFDFDKCSACIGKGCWYCNRVGKTTSYESGACTCDLDAYRYGDICNDISMITSGETYGRQKYYYGNNNNNNNNNNGNNNANNYYYGNNNGGYGYEDEDSEHYNAWLSGGVDHQKVSNHFGCYLYGEPEKTTTAMYVVGGIIGATILGCLLHWYCVHREKPPRPYRKKKDLLLQVPPPVPKTAVATEPGCIL</sequence>
<reference evidence="3" key="1">
    <citation type="submission" date="2020-06" db="EMBL/GenBank/DDBJ databases">
        <authorList>
            <consortium name="Plant Systems Biology data submission"/>
        </authorList>
    </citation>
    <scope>NUCLEOTIDE SEQUENCE</scope>
    <source>
        <strain evidence="3">D6</strain>
    </source>
</reference>
<name>A0A9N8HUX2_9STRA</name>
<keyword evidence="4" id="KW-1185">Reference proteome</keyword>
<dbReference type="Proteomes" id="UP001153069">
    <property type="component" value="Unassembled WGS sequence"/>
</dbReference>
<protein>
    <submittedName>
        <fullName evidence="3">Uncharacterized protein</fullName>
    </submittedName>
</protein>
<feature type="chain" id="PRO_5040399564" evidence="2">
    <location>
        <begin position="20"/>
        <end position="209"/>
    </location>
</feature>
<accession>A0A9N8HUX2</accession>
<dbReference type="AlphaFoldDB" id="A0A9N8HUX2"/>
<feature type="transmembrane region" description="Helical" evidence="1">
    <location>
        <begin position="151"/>
        <end position="173"/>
    </location>
</feature>
<dbReference type="EMBL" id="CAICTM010001707">
    <property type="protein sequence ID" value="CAB9525670.1"/>
    <property type="molecule type" value="Genomic_DNA"/>
</dbReference>
<evidence type="ECO:0000256" key="2">
    <source>
        <dbReference type="SAM" id="SignalP"/>
    </source>
</evidence>
<proteinExistence type="predicted"/>
<evidence type="ECO:0000256" key="1">
    <source>
        <dbReference type="SAM" id="Phobius"/>
    </source>
</evidence>
<evidence type="ECO:0000313" key="3">
    <source>
        <dbReference type="EMBL" id="CAB9525670.1"/>
    </source>
</evidence>
<gene>
    <name evidence="3" type="ORF">SEMRO_1709_G292710.1</name>
</gene>
<keyword evidence="1" id="KW-0472">Membrane</keyword>
<keyword evidence="1" id="KW-1133">Transmembrane helix</keyword>
<feature type="signal peptide" evidence="2">
    <location>
        <begin position="1"/>
        <end position="19"/>
    </location>
</feature>
<keyword evidence="2" id="KW-0732">Signal</keyword>
<evidence type="ECO:0000313" key="4">
    <source>
        <dbReference type="Proteomes" id="UP001153069"/>
    </source>
</evidence>
<keyword evidence="1" id="KW-0812">Transmembrane</keyword>
<comment type="caution">
    <text evidence="3">The sequence shown here is derived from an EMBL/GenBank/DDBJ whole genome shotgun (WGS) entry which is preliminary data.</text>
</comment>